<organism evidence="1 2">
    <name type="scientific">Rhynchosporium secalis</name>
    <name type="common">Barley scald fungus</name>
    <dbReference type="NCBI Taxonomy" id="38038"/>
    <lineage>
        <taxon>Eukaryota</taxon>
        <taxon>Fungi</taxon>
        <taxon>Dikarya</taxon>
        <taxon>Ascomycota</taxon>
        <taxon>Pezizomycotina</taxon>
        <taxon>Leotiomycetes</taxon>
        <taxon>Helotiales</taxon>
        <taxon>Ploettnerulaceae</taxon>
        <taxon>Rhynchosporium</taxon>
    </lineage>
</organism>
<evidence type="ECO:0000313" key="2">
    <source>
        <dbReference type="Proteomes" id="UP000177625"/>
    </source>
</evidence>
<name>A0A1E1MEJ2_RHYSE</name>
<dbReference type="EMBL" id="FJVC01000275">
    <property type="protein sequence ID" value="CZT47145.1"/>
    <property type="molecule type" value="Genomic_DNA"/>
</dbReference>
<keyword evidence="2" id="KW-1185">Reference proteome</keyword>
<reference evidence="2" key="1">
    <citation type="submission" date="2016-03" db="EMBL/GenBank/DDBJ databases">
        <authorList>
            <person name="Guldener U."/>
        </authorList>
    </citation>
    <scope>NUCLEOTIDE SEQUENCE [LARGE SCALE GENOMIC DNA]</scope>
</reference>
<gene>
    <name evidence="1" type="ORF">RSE6_07676</name>
</gene>
<sequence>MLIDDSIGRMTSLGKAGQKYLFLTEEHLQISAKLLLQYRGTSTLLRVLEEGATEAALKDPKDYSDIPTLSHYPHPAKLEDLHSHSNFCASSGMLIQIVKQPLQLRTLLVEARGYSLLRQKLVEGETP</sequence>
<dbReference type="AlphaFoldDB" id="A0A1E1MEJ2"/>
<protein>
    <submittedName>
        <fullName evidence="1">Uncharacterized protein</fullName>
    </submittedName>
</protein>
<proteinExistence type="predicted"/>
<dbReference type="Proteomes" id="UP000177625">
    <property type="component" value="Unassembled WGS sequence"/>
</dbReference>
<accession>A0A1E1MEJ2</accession>
<evidence type="ECO:0000313" key="1">
    <source>
        <dbReference type="EMBL" id="CZT47145.1"/>
    </source>
</evidence>